<dbReference type="SMART" id="SM00387">
    <property type="entry name" value="HATPase_c"/>
    <property type="match status" value="1"/>
</dbReference>
<dbReference type="RefSeq" id="WP_147919786.1">
    <property type="nucleotide sequence ID" value="NZ_VRTY01000001.1"/>
</dbReference>
<proteinExistence type="predicted"/>
<dbReference type="OrthoDB" id="1931120at2"/>
<dbReference type="GO" id="GO:0004673">
    <property type="term" value="F:protein histidine kinase activity"/>
    <property type="evidence" value="ECO:0007669"/>
    <property type="project" value="UniProtKB-EC"/>
</dbReference>
<evidence type="ECO:0000256" key="3">
    <source>
        <dbReference type="ARBA" id="ARBA00022553"/>
    </source>
</evidence>
<protein>
    <recommendedName>
        <fullName evidence="2">histidine kinase</fullName>
        <ecNumber evidence="2">2.7.13.3</ecNumber>
    </recommendedName>
</protein>
<dbReference type="PANTHER" id="PTHR43065">
    <property type="entry name" value="SENSOR HISTIDINE KINASE"/>
    <property type="match status" value="1"/>
</dbReference>
<dbReference type="Pfam" id="PF02518">
    <property type="entry name" value="HATPase_c"/>
    <property type="match status" value="1"/>
</dbReference>
<dbReference type="Proteomes" id="UP000321926">
    <property type="component" value="Unassembled WGS sequence"/>
</dbReference>
<dbReference type="AlphaFoldDB" id="A0A5C8KFQ7"/>
<keyword evidence="6 11" id="KW-0418">Kinase</keyword>
<keyword evidence="9" id="KW-1133">Transmembrane helix</keyword>
<dbReference type="GO" id="GO:0005524">
    <property type="term" value="F:ATP binding"/>
    <property type="evidence" value="ECO:0007669"/>
    <property type="project" value="UniProtKB-KW"/>
</dbReference>
<reference evidence="11 12" key="1">
    <citation type="submission" date="2019-08" db="EMBL/GenBank/DDBJ databases">
        <authorList>
            <person name="Shi S."/>
        </authorList>
    </citation>
    <scope>NUCLEOTIDE SEQUENCE [LARGE SCALE GENOMIC DNA]</scope>
    <source>
        <strain evidence="11 12">GY10130</strain>
    </source>
</reference>
<keyword evidence="12" id="KW-1185">Reference proteome</keyword>
<evidence type="ECO:0000313" key="12">
    <source>
        <dbReference type="Proteomes" id="UP000321926"/>
    </source>
</evidence>
<feature type="transmembrane region" description="Helical" evidence="9">
    <location>
        <begin position="12"/>
        <end position="34"/>
    </location>
</feature>
<dbReference type="InterPro" id="IPR004358">
    <property type="entry name" value="Sig_transdc_His_kin-like_C"/>
</dbReference>
<evidence type="ECO:0000256" key="4">
    <source>
        <dbReference type="ARBA" id="ARBA00022679"/>
    </source>
</evidence>
<evidence type="ECO:0000256" key="8">
    <source>
        <dbReference type="ARBA" id="ARBA00023012"/>
    </source>
</evidence>
<evidence type="ECO:0000256" key="9">
    <source>
        <dbReference type="SAM" id="Phobius"/>
    </source>
</evidence>
<organism evidence="11 12">
    <name type="scientific">Pontibacter qinzhouensis</name>
    <dbReference type="NCBI Taxonomy" id="2603253"/>
    <lineage>
        <taxon>Bacteria</taxon>
        <taxon>Pseudomonadati</taxon>
        <taxon>Bacteroidota</taxon>
        <taxon>Cytophagia</taxon>
        <taxon>Cytophagales</taxon>
        <taxon>Hymenobacteraceae</taxon>
        <taxon>Pontibacter</taxon>
    </lineage>
</organism>
<keyword evidence="7" id="KW-0067">ATP-binding</keyword>
<dbReference type="InterPro" id="IPR005467">
    <property type="entry name" value="His_kinase_dom"/>
</dbReference>
<feature type="domain" description="Histidine kinase" evidence="10">
    <location>
        <begin position="187"/>
        <end position="391"/>
    </location>
</feature>
<evidence type="ECO:0000256" key="6">
    <source>
        <dbReference type="ARBA" id="ARBA00022777"/>
    </source>
</evidence>
<dbReference type="SUPFAM" id="SSF55874">
    <property type="entry name" value="ATPase domain of HSP90 chaperone/DNA topoisomerase II/histidine kinase"/>
    <property type="match status" value="1"/>
</dbReference>
<comment type="catalytic activity">
    <reaction evidence="1">
        <text>ATP + protein L-histidine = ADP + protein N-phospho-L-histidine.</text>
        <dbReference type="EC" id="2.7.13.3"/>
    </reaction>
</comment>
<dbReference type="EC" id="2.7.13.3" evidence="2"/>
<keyword evidence="4" id="KW-0808">Transferase</keyword>
<dbReference type="InterPro" id="IPR003594">
    <property type="entry name" value="HATPase_dom"/>
</dbReference>
<sequence length="391" mass="44456">MILIYSQKNRIKLLVVVIALIIGAATITYTNILVSKLSESERELVQLYAKGLRYMINAPSDDNIVFIEQEILSSNHTVPVILTDEYENILDTKNINFPENISEARKNQLLQRQILKMKEQHDPIVVPWAEGSVNYVFYKDSDLLSQLRYYPYVQLVVIACFALIAYFAFSYSRRAEQNRVWVGLAKETAHQLGTPLSSLMAWYEYMKTSPKFENEPIVAELWKDIRRLEVITERFSNIGSVPLLRDENILQVTHNAINYLQNRISSKVAFSIEADFPPEITAKVNVPLFDWVIENICKNAVDAMEGRGSITLQLSLLGKSYIALDITDTGKGIPKSKIDSVFLPGYTTKKRGWGLGLALAKRIIDNYHEGKLTVKSSEIGKGTTFRIVLNR</sequence>
<comment type="caution">
    <text evidence="11">The sequence shown here is derived from an EMBL/GenBank/DDBJ whole genome shotgun (WGS) entry which is preliminary data.</text>
</comment>
<gene>
    <name evidence="11" type="ORF">FVR03_00475</name>
</gene>
<evidence type="ECO:0000259" key="10">
    <source>
        <dbReference type="PROSITE" id="PS50109"/>
    </source>
</evidence>
<keyword evidence="9" id="KW-0472">Membrane</keyword>
<accession>A0A5C8KFQ7</accession>
<dbReference type="Gene3D" id="3.30.565.10">
    <property type="entry name" value="Histidine kinase-like ATPase, C-terminal domain"/>
    <property type="match status" value="1"/>
</dbReference>
<name>A0A5C8KFQ7_9BACT</name>
<evidence type="ECO:0000256" key="7">
    <source>
        <dbReference type="ARBA" id="ARBA00022840"/>
    </source>
</evidence>
<evidence type="ECO:0000256" key="2">
    <source>
        <dbReference type="ARBA" id="ARBA00012438"/>
    </source>
</evidence>
<keyword evidence="8" id="KW-0902">Two-component regulatory system</keyword>
<dbReference type="GO" id="GO:0000160">
    <property type="term" value="P:phosphorelay signal transduction system"/>
    <property type="evidence" value="ECO:0007669"/>
    <property type="project" value="UniProtKB-KW"/>
</dbReference>
<keyword evidence="9" id="KW-0812">Transmembrane</keyword>
<dbReference type="PANTHER" id="PTHR43065:SF10">
    <property type="entry name" value="PEROXIDE STRESS-ACTIVATED HISTIDINE KINASE MAK3"/>
    <property type="match status" value="1"/>
</dbReference>
<dbReference type="EMBL" id="VRTY01000001">
    <property type="protein sequence ID" value="TXK52882.1"/>
    <property type="molecule type" value="Genomic_DNA"/>
</dbReference>
<keyword evidence="5" id="KW-0547">Nucleotide-binding</keyword>
<feature type="transmembrane region" description="Helical" evidence="9">
    <location>
        <begin position="149"/>
        <end position="169"/>
    </location>
</feature>
<dbReference type="PRINTS" id="PR00344">
    <property type="entry name" value="BCTRLSENSOR"/>
</dbReference>
<dbReference type="InterPro" id="IPR036890">
    <property type="entry name" value="HATPase_C_sf"/>
</dbReference>
<dbReference type="PROSITE" id="PS50109">
    <property type="entry name" value="HIS_KIN"/>
    <property type="match status" value="1"/>
</dbReference>
<evidence type="ECO:0000256" key="5">
    <source>
        <dbReference type="ARBA" id="ARBA00022741"/>
    </source>
</evidence>
<evidence type="ECO:0000256" key="1">
    <source>
        <dbReference type="ARBA" id="ARBA00000085"/>
    </source>
</evidence>
<keyword evidence="3" id="KW-0597">Phosphoprotein</keyword>
<evidence type="ECO:0000313" key="11">
    <source>
        <dbReference type="EMBL" id="TXK52882.1"/>
    </source>
</evidence>